<dbReference type="PANTHER" id="PTHR40855">
    <property type="entry name" value="DIOX_N DOMAIN-CONTAINING PROTEIN"/>
    <property type="match status" value="1"/>
</dbReference>
<proteinExistence type="predicted"/>
<reference evidence="2 3" key="1">
    <citation type="journal article" date="2014" name="Genome Biol. Evol.">
        <title>The secreted proteins of Achlya hypogyna and Thraustotheca clavata identify the ancestral oomycete secretome and reveal gene acquisitions by horizontal gene transfer.</title>
        <authorList>
            <person name="Misner I."/>
            <person name="Blouin N."/>
            <person name="Leonard G."/>
            <person name="Richards T.A."/>
            <person name="Lane C.E."/>
        </authorList>
    </citation>
    <scope>NUCLEOTIDE SEQUENCE [LARGE SCALE GENOMIC DNA]</scope>
    <source>
        <strain evidence="2 3">ATCC 34112</strain>
    </source>
</reference>
<keyword evidence="1" id="KW-0472">Membrane</keyword>
<sequence>MFEIPAVDLTTSEAKNELVNALEQHGIVTLKGINGFDSIRNNYLYTAFNCMHQYPDNVQIKTLVDGTIRQTLSTNAESVPGLCPELDDAHRLYMKILQESMETMANLLEVKDSPTSFYQIIEHGQHLDHVHLYKHSRENLIANELSLEMHVDNGVLLLTSKPLFYDENGLQVDYPSTGLVLELTLNGERQKVIPKLKRDELVVMIGEGFNRWANFGYKFPPVVHGMKMPTNIDPSISRMFCGRMVLMRPDDVLLSTGATFKEYTTATTQHLIEPNENFAAIACPTGQTLLASDLSCTLSLWMPSNASLSSTTTEDCMRHCNSPHMRNQVSMCQDLKCLKTGEIPNGGTECWMLCVEHLPDCALTAQTCLPNQTLICSSMQSAFHWEIFLGIAIAIVAAIFITLWRRQKHTTNRSPTERSSLLA</sequence>
<feature type="transmembrane region" description="Helical" evidence="1">
    <location>
        <begin position="382"/>
        <end position="404"/>
    </location>
</feature>
<dbReference type="Proteomes" id="UP000243217">
    <property type="component" value="Unassembled WGS sequence"/>
</dbReference>
<keyword evidence="1" id="KW-0812">Transmembrane</keyword>
<evidence type="ECO:0000313" key="3">
    <source>
        <dbReference type="Proteomes" id="UP000243217"/>
    </source>
</evidence>
<dbReference type="PANTHER" id="PTHR40855:SF1">
    <property type="entry name" value="CLAVAMINATE SYNTHASE-LIKE PROTEIN"/>
    <property type="match status" value="1"/>
</dbReference>
<dbReference type="AlphaFoldDB" id="A0A1V9YV03"/>
<dbReference type="OrthoDB" id="65473at2759"/>
<protein>
    <submittedName>
        <fullName evidence="2">Uncharacterized protein</fullName>
    </submittedName>
</protein>
<accession>A0A1V9YV03</accession>
<keyword evidence="3" id="KW-1185">Reference proteome</keyword>
<name>A0A1V9YV03_9STRA</name>
<dbReference type="EMBL" id="JNBS01002710">
    <property type="protein sequence ID" value="OQR89562.1"/>
    <property type="molecule type" value="Genomic_DNA"/>
</dbReference>
<comment type="caution">
    <text evidence="2">The sequence shown here is derived from an EMBL/GenBank/DDBJ whole genome shotgun (WGS) entry which is preliminary data.</text>
</comment>
<evidence type="ECO:0000313" key="2">
    <source>
        <dbReference type="EMBL" id="OQR89562.1"/>
    </source>
</evidence>
<evidence type="ECO:0000256" key="1">
    <source>
        <dbReference type="SAM" id="Phobius"/>
    </source>
</evidence>
<dbReference type="Gene3D" id="2.60.120.330">
    <property type="entry name" value="B-lactam Antibiotic, Isopenicillin N Synthase, Chain"/>
    <property type="match status" value="1"/>
</dbReference>
<dbReference type="SUPFAM" id="SSF51197">
    <property type="entry name" value="Clavaminate synthase-like"/>
    <property type="match status" value="1"/>
</dbReference>
<dbReference type="InterPro" id="IPR027443">
    <property type="entry name" value="IPNS-like_sf"/>
</dbReference>
<keyword evidence="1" id="KW-1133">Transmembrane helix</keyword>
<organism evidence="2 3">
    <name type="scientific">Thraustotheca clavata</name>
    <dbReference type="NCBI Taxonomy" id="74557"/>
    <lineage>
        <taxon>Eukaryota</taxon>
        <taxon>Sar</taxon>
        <taxon>Stramenopiles</taxon>
        <taxon>Oomycota</taxon>
        <taxon>Saprolegniomycetes</taxon>
        <taxon>Saprolegniales</taxon>
        <taxon>Achlyaceae</taxon>
        <taxon>Thraustotheca</taxon>
    </lineage>
</organism>
<gene>
    <name evidence="2" type="ORF">THRCLA_09688</name>
</gene>